<gene>
    <name evidence="2" type="ORF">SAMN04488523_11041</name>
</gene>
<dbReference type="OrthoDB" id="8736147at2"/>
<dbReference type="STRING" id="74348.SAMN04488523_11041"/>
<organism evidence="2 3">
    <name type="scientific">Sulfitobacter brevis</name>
    <dbReference type="NCBI Taxonomy" id="74348"/>
    <lineage>
        <taxon>Bacteria</taxon>
        <taxon>Pseudomonadati</taxon>
        <taxon>Pseudomonadota</taxon>
        <taxon>Alphaproteobacteria</taxon>
        <taxon>Rhodobacterales</taxon>
        <taxon>Roseobacteraceae</taxon>
        <taxon>Sulfitobacter</taxon>
    </lineage>
</organism>
<sequence>MNAQAKDIGMIGTKQQIEVAPALVKAARRCGKNPVAIWFDYRKLKRGQGKLQFYEYMLYELYDRNRWSDDERNRFVSAHIHWPISNACNDTSWWAVTEDKWLSSSFLSHHDLPVPTIAAVFDQGPRSFPDVPKLETAEELKSFFDAGPAFPLFAKPLRGMWSAGAFRIIGCTESHILIDGQDPVTFVELAETIFSDQSYLIQKCLTPHSFFDGLTDAIGTVRSLNLIGKDGLNVPFTALKLPMQSNVADNFWRPGNLLCQLDPETGTVLTIVDTQDGTRIEFDSLPNSARKLIGEQLPMWSELRELNKKVALLHGANRYGSTDIALTEDGPVVVEVNNSCAFELMQMATGKGLLSDEMLAFFRGCGAQI</sequence>
<dbReference type="RefSeq" id="WP_093924490.1">
    <property type="nucleotide sequence ID" value="NZ_FOMW01000010.1"/>
</dbReference>
<accession>A0A1I2D4Q3</accession>
<evidence type="ECO:0000313" key="2">
    <source>
        <dbReference type="EMBL" id="SFE75472.1"/>
    </source>
</evidence>
<reference evidence="3" key="1">
    <citation type="submission" date="2016-10" db="EMBL/GenBank/DDBJ databases">
        <authorList>
            <person name="Varghese N."/>
            <person name="Submissions S."/>
        </authorList>
    </citation>
    <scope>NUCLEOTIDE SEQUENCE [LARGE SCALE GENOMIC DNA]</scope>
    <source>
        <strain evidence="3">DSM 11443</strain>
    </source>
</reference>
<dbReference type="Pfam" id="PF14397">
    <property type="entry name" value="ATPgrasp_ST"/>
    <property type="match status" value="1"/>
</dbReference>
<evidence type="ECO:0000259" key="1">
    <source>
        <dbReference type="Pfam" id="PF14397"/>
    </source>
</evidence>
<dbReference type="Proteomes" id="UP000198977">
    <property type="component" value="Unassembled WGS sequence"/>
</dbReference>
<protein>
    <submittedName>
        <fullName evidence="2">Sugar-transfer associated ATP-grasp</fullName>
    </submittedName>
</protein>
<name>A0A1I2D4Q3_9RHOB</name>
<feature type="domain" description="Alpha-L-glutamate ligase-related protein ATP-grasp" evidence="1">
    <location>
        <begin position="88"/>
        <end position="355"/>
    </location>
</feature>
<dbReference type="InterPro" id="IPR039523">
    <property type="entry name" value="RimK-rel_E_lig_ATP-grasp"/>
</dbReference>
<dbReference type="AlphaFoldDB" id="A0A1I2D4Q3"/>
<evidence type="ECO:0000313" key="3">
    <source>
        <dbReference type="Proteomes" id="UP000198977"/>
    </source>
</evidence>
<dbReference type="Gene3D" id="3.30.470.20">
    <property type="entry name" value="ATP-grasp fold, B domain"/>
    <property type="match status" value="1"/>
</dbReference>
<dbReference type="EMBL" id="FOMW01000010">
    <property type="protein sequence ID" value="SFE75472.1"/>
    <property type="molecule type" value="Genomic_DNA"/>
</dbReference>
<dbReference type="SUPFAM" id="SSF56059">
    <property type="entry name" value="Glutathione synthetase ATP-binding domain-like"/>
    <property type="match status" value="1"/>
</dbReference>
<proteinExistence type="predicted"/>
<keyword evidence="3" id="KW-1185">Reference proteome</keyword>